<name>A0A2G5I1I2_CERBT</name>
<dbReference type="EC" id="3.1.26.4" evidence="5"/>
<dbReference type="InterPro" id="IPR002156">
    <property type="entry name" value="RNaseH_domain"/>
</dbReference>
<evidence type="ECO:0000259" key="13">
    <source>
        <dbReference type="PROSITE" id="PS50879"/>
    </source>
</evidence>
<dbReference type="InterPro" id="IPR036397">
    <property type="entry name" value="RNaseH_sf"/>
</dbReference>
<keyword evidence="9" id="KW-0255">Endonuclease</keyword>
<feature type="domain" description="RNase H type-1" evidence="13">
    <location>
        <begin position="246"/>
        <end position="419"/>
    </location>
</feature>
<dbReference type="SUPFAM" id="SSF55658">
    <property type="entry name" value="L9 N-domain-like"/>
    <property type="match status" value="2"/>
</dbReference>
<dbReference type="GO" id="GO:0043137">
    <property type="term" value="P:DNA replication, removal of RNA primer"/>
    <property type="evidence" value="ECO:0007669"/>
    <property type="project" value="TreeGrafter"/>
</dbReference>
<dbReference type="OrthoDB" id="407198at2759"/>
<dbReference type="FunFam" id="3.40.970.10:FF:000002">
    <property type="entry name" value="Ribonuclease H"/>
    <property type="match status" value="1"/>
</dbReference>
<dbReference type="SUPFAM" id="SSF53098">
    <property type="entry name" value="Ribonuclease H-like"/>
    <property type="match status" value="1"/>
</dbReference>
<dbReference type="AlphaFoldDB" id="A0A2G5I1I2"/>
<evidence type="ECO:0000256" key="1">
    <source>
        <dbReference type="ARBA" id="ARBA00000077"/>
    </source>
</evidence>
<dbReference type="PANTHER" id="PTHR10642">
    <property type="entry name" value="RIBONUCLEASE H1"/>
    <property type="match status" value="1"/>
</dbReference>
<dbReference type="InterPro" id="IPR037056">
    <property type="entry name" value="RNase_H1_N_sf"/>
</dbReference>
<dbReference type="FunFam" id="3.40.970.10:FF:000001">
    <property type="entry name" value="Ribonuclease H1"/>
    <property type="match status" value="1"/>
</dbReference>
<dbReference type="Pfam" id="PF01693">
    <property type="entry name" value="Cauli_VI"/>
    <property type="match status" value="2"/>
</dbReference>
<protein>
    <recommendedName>
        <fullName evidence="6">Ribonuclease H</fullName>
        <ecNumber evidence="5">3.1.26.4</ecNumber>
    </recommendedName>
</protein>
<keyword evidence="17" id="KW-1185">Reference proteome</keyword>
<evidence type="ECO:0000256" key="7">
    <source>
        <dbReference type="ARBA" id="ARBA00022722"/>
    </source>
</evidence>
<comment type="catalytic activity">
    <reaction evidence="1">
        <text>Endonucleolytic cleavage to 5'-phosphomonoester.</text>
        <dbReference type="EC" id="3.1.26.4"/>
    </reaction>
</comment>
<dbReference type="GO" id="GO:0004523">
    <property type="term" value="F:RNA-DNA hybrid ribonuclease activity"/>
    <property type="evidence" value="ECO:0007669"/>
    <property type="project" value="UniProtKB-EC"/>
</dbReference>
<accession>A0A2G5I1I2</accession>
<keyword evidence="11" id="KW-0460">Magnesium</keyword>
<dbReference type="GO" id="GO:0003676">
    <property type="term" value="F:nucleic acid binding"/>
    <property type="evidence" value="ECO:0007669"/>
    <property type="project" value="InterPro"/>
</dbReference>
<keyword evidence="7" id="KW-0540">Nuclease</keyword>
<evidence type="ECO:0000256" key="12">
    <source>
        <dbReference type="SAM" id="MobiDB-lite"/>
    </source>
</evidence>
<dbReference type="Gene3D" id="3.40.970.10">
    <property type="entry name" value="Ribonuclease H1, N-terminal domain"/>
    <property type="match status" value="2"/>
</dbReference>
<dbReference type="Proteomes" id="UP000230605">
    <property type="component" value="Chromosome 3"/>
</dbReference>
<evidence type="ECO:0000313" key="14">
    <source>
        <dbReference type="EMBL" id="PIA98644.1"/>
    </source>
</evidence>
<gene>
    <name evidence="14" type="ORF">CB0940_02656</name>
    <name evidence="15" type="ORF">RHO25_004423</name>
</gene>
<dbReference type="CDD" id="cd09280">
    <property type="entry name" value="RNase_HI_eukaryote_like"/>
    <property type="match status" value="1"/>
</dbReference>
<keyword evidence="10" id="KW-0378">Hydrolase</keyword>
<keyword evidence="8" id="KW-0479">Metal-binding</keyword>
<evidence type="ECO:0000256" key="8">
    <source>
        <dbReference type="ARBA" id="ARBA00022723"/>
    </source>
</evidence>
<comment type="function">
    <text evidence="3">Endonuclease that specifically degrades the RNA of RNA-DNA hybrids.</text>
</comment>
<comment type="cofactor">
    <cofactor evidence="2">
        <name>Mg(2+)</name>
        <dbReference type="ChEBI" id="CHEBI:18420"/>
    </cofactor>
</comment>
<dbReference type="PANTHER" id="PTHR10642:SF26">
    <property type="entry name" value="RIBONUCLEASE H1"/>
    <property type="match status" value="1"/>
</dbReference>
<dbReference type="Gene3D" id="3.30.420.10">
    <property type="entry name" value="Ribonuclease H-like superfamily/Ribonuclease H"/>
    <property type="match status" value="1"/>
</dbReference>
<dbReference type="InterPro" id="IPR050092">
    <property type="entry name" value="RNase_H"/>
</dbReference>
<reference evidence="15 17" key="2">
    <citation type="submission" date="2023-09" db="EMBL/GenBank/DDBJ databases">
        <title>Complete-Gapless Cercospora beticola genome.</title>
        <authorList>
            <person name="Wyatt N.A."/>
            <person name="Spanner R.E."/>
            <person name="Bolton M.D."/>
        </authorList>
    </citation>
    <scope>NUCLEOTIDE SEQUENCE [LARGE SCALE GENOMIC DNA]</scope>
    <source>
        <strain evidence="15">Cb09-40</strain>
    </source>
</reference>
<dbReference type="FunFam" id="3.30.420.10:FF:000090">
    <property type="entry name" value="Ribonuclease H"/>
    <property type="match status" value="1"/>
</dbReference>
<dbReference type="Proteomes" id="UP001302367">
    <property type="component" value="Chromosome 3"/>
</dbReference>
<dbReference type="InterPro" id="IPR011320">
    <property type="entry name" value="RNase_H1_N"/>
</dbReference>
<evidence type="ECO:0000256" key="6">
    <source>
        <dbReference type="ARBA" id="ARBA00017721"/>
    </source>
</evidence>
<evidence type="ECO:0000256" key="11">
    <source>
        <dbReference type="ARBA" id="ARBA00022842"/>
    </source>
</evidence>
<feature type="region of interest" description="Disordered" evidence="12">
    <location>
        <begin position="1"/>
        <end position="40"/>
    </location>
</feature>
<evidence type="ECO:0000256" key="3">
    <source>
        <dbReference type="ARBA" id="ARBA00004065"/>
    </source>
</evidence>
<proteinExistence type="inferred from homology"/>
<evidence type="ECO:0000256" key="10">
    <source>
        <dbReference type="ARBA" id="ARBA00022801"/>
    </source>
</evidence>
<feature type="compositionally biased region" description="Polar residues" evidence="12">
    <location>
        <begin position="11"/>
        <end position="20"/>
    </location>
</feature>
<dbReference type="InterPro" id="IPR012337">
    <property type="entry name" value="RNaseH-like_sf"/>
</dbReference>
<evidence type="ECO:0000256" key="9">
    <source>
        <dbReference type="ARBA" id="ARBA00022759"/>
    </source>
</evidence>
<dbReference type="GO" id="GO:0046872">
    <property type="term" value="F:metal ion binding"/>
    <property type="evidence" value="ECO:0007669"/>
    <property type="project" value="UniProtKB-KW"/>
</dbReference>
<dbReference type="Pfam" id="PF00075">
    <property type="entry name" value="RNase_H"/>
    <property type="match status" value="1"/>
</dbReference>
<evidence type="ECO:0000256" key="5">
    <source>
        <dbReference type="ARBA" id="ARBA00012180"/>
    </source>
</evidence>
<dbReference type="PROSITE" id="PS50879">
    <property type="entry name" value="RNASE_H_1"/>
    <property type="match status" value="1"/>
</dbReference>
<evidence type="ECO:0000313" key="17">
    <source>
        <dbReference type="Proteomes" id="UP001302367"/>
    </source>
</evidence>
<dbReference type="InterPro" id="IPR009027">
    <property type="entry name" value="Ribosomal_bL9/RNase_H1_N"/>
</dbReference>
<evidence type="ECO:0000256" key="2">
    <source>
        <dbReference type="ARBA" id="ARBA00001946"/>
    </source>
</evidence>
<evidence type="ECO:0000313" key="16">
    <source>
        <dbReference type="Proteomes" id="UP000230605"/>
    </source>
</evidence>
<evidence type="ECO:0000313" key="15">
    <source>
        <dbReference type="EMBL" id="WPA99803.1"/>
    </source>
</evidence>
<comment type="similarity">
    <text evidence="4">Belongs to the RNase H family.</text>
</comment>
<dbReference type="EMBL" id="LKMD01000101">
    <property type="protein sequence ID" value="PIA98644.1"/>
    <property type="molecule type" value="Genomic_DNA"/>
</dbReference>
<organism evidence="14 16">
    <name type="scientific">Cercospora beticola</name>
    <name type="common">Sugarbeet leaf spot fungus</name>
    <dbReference type="NCBI Taxonomy" id="122368"/>
    <lineage>
        <taxon>Eukaryota</taxon>
        <taxon>Fungi</taxon>
        <taxon>Dikarya</taxon>
        <taxon>Ascomycota</taxon>
        <taxon>Pezizomycotina</taxon>
        <taxon>Dothideomycetes</taxon>
        <taxon>Dothideomycetidae</taxon>
        <taxon>Mycosphaerellales</taxon>
        <taxon>Mycosphaerellaceae</taxon>
        <taxon>Cercospora</taxon>
    </lineage>
</organism>
<reference evidence="14 16" key="1">
    <citation type="submission" date="2015-10" db="EMBL/GenBank/DDBJ databases">
        <title>The cercosporin biosynthetic gene cluster was horizontally transferred to several fungal lineages and shown to be expanded in Cercospora beticola based on microsynteny with recipient genomes.</title>
        <authorList>
            <person name="De Jonge R."/>
            <person name="Ebert M.K."/>
            <person name="Suttle J.C."/>
            <person name="Jurick Ii W.M."/>
            <person name="Secor G.A."/>
            <person name="Thomma B.P."/>
            <person name="Van De Peer Y."/>
            <person name="Bolton M.D."/>
        </authorList>
    </citation>
    <scope>NUCLEOTIDE SEQUENCE [LARGE SCALE GENOMIC DNA]</scope>
    <source>
        <strain evidence="14 16">09-40</strain>
    </source>
</reference>
<evidence type="ECO:0000256" key="4">
    <source>
        <dbReference type="ARBA" id="ARBA00005300"/>
    </source>
</evidence>
<sequence>MAEVDAPTGFTAVNPTSPTAVQLEPDPLSAAGNKRKRDSKTMPKFYAVRTGKSPGIYHTWNECLEQVRGFPKAMFKSFTSLSDAEKFVNNEGDARPSNVTKWYGVQAGRNPGVYTNWQDVLDQITGWKGPKHKGFKTRTEAEQYVAEGQAAFAAAAADIPIGSIEQGEPAPKAMKMTKKKANGIKEESPPLSLVQGEYEPGAAPLPDDADDGFDRDLIIDSATDGLRYKTRVEREAYKYQAARPVKDAPIRIYTDGSSLSNGKATAWGGVGVYFGPQDRRNISEPLSGTKQTNQRAELTAIIRALEVAPKDRKIVIVSDSKYSIDCVTDWFRNWQRNGWVNSSRKPVENKDLIQKILDMLEERFRLNQHRIEGEQEITTTDKRAQWDRGPGGVRFEWVKGHDKDEGNNAADDLATAGARSARELGMDVNLSSQE</sequence>
<dbReference type="EMBL" id="CP134186">
    <property type="protein sequence ID" value="WPA99803.1"/>
    <property type="molecule type" value="Genomic_DNA"/>
</dbReference>